<gene>
    <name evidence="2" type="ordered locus">BPSL0573</name>
</gene>
<keyword evidence="3" id="KW-1185">Reference proteome</keyword>
<reference evidence="2 3" key="1">
    <citation type="journal article" date="2004" name="Proc. Natl. Acad. Sci. U.S.A.">
        <title>Genomic plasticity of the causative agent of melioidosis, Burkholderia pseudomallei.</title>
        <authorList>
            <person name="Holden M.T.G."/>
            <person name="Titball R.W."/>
            <person name="Peacock S.J."/>
            <person name="Cerdeno-Tarraga A.M."/>
            <person name="Atkins T."/>
            <person name="Crossman L.C."/>
            <person name="Pitt T."/>
            <person name="Churcher C."/>
            <person name="Mungall K."/>
            <person name="Bentley S.D."/>
            <person name="Sebaihia M."/>
            <person name="Thomson N.R."/>
            <person name="Bason N."/>
            <person name="Beacham I.R."/>
            <person name="Brooks K."/>
            <person name="Brown K.A."/>
            <person name="Brown N.F."/>
            <person name="Challis G.L."/>
            <person name="Cherevach I."/>
            <person name="Chillingworth T."/>
            <person name="Cronin A."/>
            <person name="Crosset B."/>
            <person name="Davis P."/>
            <person name="DeShazer D."/>
            <person name="Feltwell T."/>
            <person name="Fraser A."/>
            <person name="Hance Z."/>
            <person name="Hauser H."/>
            <person name="Holroyd S."/>
            <person name="Jagels K."/>
            <person name="Keith K.E."/>
            <person name="Maddison M."/>
            <person name="Moule S."/>
            <person name="Price C."/>
            <person name="Quail M.A."/>
            <person name="Rabbinowitsch E."/>
            <person name="Rutherford K."/>
            <person name="Sanders M."/>
            <person name="Simmonds M."/>
            <person name="Songsivilai S."/>
            <person name="Stevens K."/>
            <person name="Tumapa S."/>
            <person name="Vesaratchavest M."/>
            <person name="Whitehead S."/>
            <person name="Yeats C."/>
            <person name="Barrell B.G."/>
            <person name="Oyston P.C.F."/>
            <person name="Parkhill J."/>
        </authorList>
    </citation>
    <scope>NUCLEOTIDE SEQUENCE [LARGE SCALE GENOMIC DNA]</scope>
    <source>
        <strain evidence="2 3">K96243</strain>
    </source>
</reference>
<dbReference type="Proteomes" id="UP000000605">
    <property type="component" value="Chromosome 1"/>
</dbReference>
<feature type="chain" id="PRO_5004267252" evidence="1">
    <location>
        <begin position="27"/>
        <end position="334"/>
    </location>
</feature>
<evidence type="ECO:0000313" key="3">
    <source>
        <dbReference type="Proteomes" id="UP000000605"/>
    </source>
</evidence>
<organism evidence="2 3">
    <name type="scientific">Burkholderia pseudomallei (strain K96243)</name>
    <dbReference type="NCBI Taxonomy" id="272560"/>
    <lineage>
        <taxon>Bacteria</taxon>
        <taxon>Pseudomonadati</taxon>
        <taxon>Pseudomonadota</taxon>
        <taxon>Betaproteobacteria</taxon>
        <taxon>Burkholderiales</taxon>
        <taxon>Burkholderiaceae</taxon>
        <taxon>Burkholderia</taxon>
        <taxon>pseudomallei group</taxon>
    </lineage>
</organism>
<accession>Q63XG6</accession>
<name>Q63XG6_BURPS</name>
<proteinExistence type="predicted"/>
<feature type="signal peptide" evidence="1">
    <location>
        <begin position="1"/>
        <end position="26"/>
    </location>
</feature>
<protein>
    <submittedName>
        <fullName evidence="2">Exported protein</fullName>
    </submittedName>
</protein>
<evidence type="ECO:0000256" key="1">
    <source>
        <dbReference type="SAM" id="SignalP"/>
    </source>
</evidence>
<dbReference type="KEGG" id="bps:BPSL0573"/>
<dbReference type="EMBL" id="BX571965">
    <property type="protein sequence ID" value="CAH34563.1"/>
    <property type="molecule type" value="Genomic_DNA"/>
</dbReference>
<keyword evidence="1" id="KW-0732">Signal</keyword>
<evidence type="ECO:0000313" key="2">
    <source>
        <dbReference type="EMBL" id="CAH34563.1"/>
    </source>
</evidence>
<dbReference type="AlphaFoldDB" id="Q63XG6"/>
<sequence>MTFHVRSAIAVLLVGGFMSGSGTALAERACPTFTEIHLPGKQPKGNRFATFPGGFVVWAGSLSTDTDGASTAYHPENIGSSSLCDGLDIYRGGRCVRDDTACTAAVRQAQAVQWDPVKSPAFCVYGFAANSARKVGDKPVWGTGLGIGPLPVQKEGDPAPGFFNSVTAHPVSMPDGHGVQYADSDRLPFLVMPSSLTGKNGPTGYLNAGAIVRLRDNHKVYALVADENESPAEISVAAAQLIHDPALGKPRPVTEVELRGQGTPPYPYTRSATTSRIRVSSSEEGPYLVFALAARLGHATSYEPSEVDDLGAHAFSSFGGVESLSACATRFFGH</sequence>